<sequence length="76" mass="8889">MLFFLENLVDLPKVKIRNVIQEGTEAFLILSCQEEEVKCNYCGRLTDELHQTNNLLIRDWEHLTYAISINTYGAEK</sequence>
<reference evidence="1" key="1">
    <citation type="submission" date="2021-04" db="EMBL/GenBank/DDBJ databases">
        <title>Genome sequence of Woronichinia naegeliana from Washington state freshwater lake bloom.</title>
        <authorList>
            <person name="Dreher T.W."/>
        </authorList>
    </citation>
    <scope>NUCLEOTIDE SEQUENCE</scope>
    <source>
        <strain evidence="1">WA131</strain>
    </source>
</reference>
<dbReference type="AlphaFoldDB" id="A0A977KX67"/>
<protein>
    <submittedName>
        <fullName evidence="1">Uncharacterized protein</fullName>
    </submittedName>
</protein>
<name>A0A977KX67_9CYAN</name>
<evidence type="ECO:0000313" key="1">
    <source>
        <dbReference type="EMBL" id="UXE61574.1"/>
    </source>
</evidence>
<dbReference type="KEGG" id="wna:KA717_00830"/>
<accession>A0A977KX67</accession>
<proteinExistence type="predicted"/>
<organism evidence="1">
    <name type="scientific">Woronichinia naegeliana WA131</name>
    <dbReference type="NCBI Taxonomy" id="2824559"/>
    <lineage>
        <taxon>Bacteria</taxon>
        <taxon>Bacillati</taxon>
        <taxon>Cyanobacteriota</taxon>
        <taxon>Cyanophyceae</taxon>
        <taxon>Synechococcales</taxon>
        <taxon>Coelosphaeriaceae</taxon>
        <taxon>Woronichinia</taxon>
    </lineage>
</organism>
<dbReference type="EMBL" id="CP073041">
    <property type="protein sequence ID" value="UXE61574.1"/>
    <property type="molecule type" value="Genomic_DNA"/>
</dbReference>
<dbReference type="Proteomes" id="UP001065613">
    <property type="component" value="Chromosome"/>
</dbReference>
<gene>
    <name evidence="1" type="ORF">KA717_00830</name>
</gene>